<dbReference type="PROSITE" id="PS51257">
    <property type="entry name" value="PROKAR_LIPOPROTEIN"/>
    <property type="match status" value="1"/>
</dbReference>
<evidence type="ECO:0000313" key="2">
    <source>
        <dbReference type="Proteomes" id="UP001209885"/>
    </source>
</evidence>
<dbReference type="RefSeq" id="WP_266055995.1">
    <property type="nucleotide sequence ID" value="NZ_JAPFQN010000004.1"/>
</dbReference>
<dbReference type="Proteomes" id="UP001209885">
    <property type="component" value="Unassembled WGS sequence"/>
</dbReference>
<proteinExistence type="predicted"/>
<evidence type="ECO:0000313" key="1">
    <source>
        <dbReference type="EMBL" id="MCX2743608.1"/>
    </source>
</evidence>
<keyword evidence="2" id="KW-1185">Reference proteome</keyword>
<gene>
    <name evidence="1" type="ORF">OO013_07015</name>
</gene>
<reference evidence="1 2" key="1">
    <citation type="submission" date="2022-11" db="EMBL/GenBank/DDBJ databases">
        <title>The characterization of three novel Bacteroidetes species and genomic analysis of their roles in tidal elemental geochemical cycles.</title>
        <authorList>
            <person name="Ma K."/>
        </authorList>
    </citation>
    <scope>NUCLEOTIDE SEQUENCE [LARGE SCALE GENOMIC DNA]</scope>
    <source>
        <strain evidence="1 2">M17</strain>
    </source>
</reference>
<sequence>MIFKNNLAYTALVAIILLLSSCLDNPVFVFDPIEPGLPIYTQRGTDVAGAIINDSIWNSEQEVNGGLIWNEKEFIPVICDTINNRLTFVFPGYIINYQNDTKTRQEIIVNLETNRIKSFEDLPLLDQTKFDLSNQFHYAYLVNQEVYDKYNNYHYYFENYYEHLLDSSVDFKPINQIGNFNIRRLSGQEDFIFAGTFGFEYEDSLNIKNTVYHGRFDFTLLKSGFFYK</sequence>
<dbReference type="EMBL" id="JAPFQN010000004">
    <property type="protein sequence ID" value="MCX2743608.1"/>
    <property type="molecule type" value="Genomic_DNA"/>
</dbReference>
<protein>
    <submittedName>
        <fullName evidence="1">Uncharacterized protein</fullName>
    </submittedName>
</protein>
<name>A0ABT3RQJ1_9BACT</name>
<accession>A0ABT3RQJ1</accession>
<organism evidence="1 2">
    <name type="scientific">Mangrovivirga halotolerans</name>
    <dbReference type="NCBI Taxonomy" id="2993936"/>
    <lineage>
        <taxon>Bacteria</taxon>
        <taxon>Pseudomonadati</taxon>
        <taxon>Bacteroidota</taxon>
        <taxon>Cytophagia</taxon>
        <taxon>Cytophagales</taxon>
        <taxon>Mangrovivirgaceae</taxon>
        <taxon>Mangrovivirga</taxon>
    </lineage>
</organism>
<comment type="caution">
    <text evidence="1">The sequence shown here is derived from an EMBL/GenBank/DDBJ whole genome shotgun (WGS) entry which is preliminary data.</text>
</comment>